<comment type="caution">
    <text evidence="2">The sequence shown here is derived from an EMBL/GenBank/DDBJ whole genome shotgun (WGS) entry which is preliminary data.</text>
</comment>
<dbReference type="EMBL" id="PVNL01000044">
    <property type="protein sequence ID" value="PRQ08124.1"/>
    <property type="molecule type" value="Genomic_DNA"/>
</dbReference>
<keyword evidence="2" id="KW-0808">Transferase</keyword>
<dbReference type="AlphaFoldDB" id="A0A2S9YSP4"/>
<dbReference type="EC" id="2.3.1.-" evidence="2"/>
<sequence length="181" mass="20263">MSYTLAEHGVHLRRPEPRDLAAILRFKNDPEVAALLGGFSTGYAQADGDDWLARRRNRSDELVYAIATVEDDACLGHVGLYQIDHRIRSAEFAIMLGEKSVWGKGIGGAATRWMVDVGFAQLNLNRVSLSVLASNERAQRLYAQVGFVEEGRLREGQYKGGHYHDVVCMSVLRREWGRTSQ</sequence>
<name>A0A2S9YSP4_9BACT</name>
<accession>A0A2S9YSP4</accession>
<dbReference type="Gene3D" id="3.40.630.30">
    <property type="match status" value="1"/>
</dbReference>
<dbReference type="InterPro" id="IPR000182">
    <property type="entry name" value="GNAT_dom"/>
</dbReference>
<dbReference type="InterPro" id="IPR016181">
    <property type="entry name" value="Acyl_CoA_acyltransferase"/>
</dbReference>
<dbReference type="RefSeq" id="WP_181233602.1">
    <property type="nucleotide sequence ID" value="NZ_PVNL01000044.1"/>
</dbReference>
<evidence type="ECO:0000313" key="3">
    <source>
        <dbReference type="Proteomes" id="UP000238823"/>
    </source>
</evidence>
<gene>
    <name evidence="2" type="primary">ydaF_1</name>
    <name evidence="2" type="ORF">ENSA7_20960</name>
</gene>
<protein>
    <submittedName>
        <fullName evidence="2">Putative ribosomal N-acetyltransferase YdaF</fullName>
        <ecNumber evidence="2">2.3.1.-</ecNumber>
    </submittedName>
</protein>
<dbReference type="PROSITE" id="PS51186">
    <property type="entry name" value="GNAT"/>
    <property type="match status" value="1"/>
</dbReference>
<dbReference type="SUPFAM" id="SSF55729">
    <property type="entry name" value="Acyl-CoA N-acyltransferases (Nat)"/>
    <property type="match status" value="1"/>
</dbReference>
<dbReference type="PANTHER" id="PTHR43415">
    <property type="entry name" value="SPERMIDINE N(1)-ACETYLTRANSFERASE"/>
    <property type="match status" value="1"/>
</dbReference>
<dbReference type="Proteomes" id="UP000238823">
    <property type="component" value="Unassembled WGS sequence"/>
</dbReference>
<dbReference type="PANTHER" id="PTHR43415:SF3">
    <property type="entry name" value="GNAT-FAMILY ACETYLTRANSFERASE"/>
    <property type="match status" value="1"/>
</dbReference>
<dbReference type="GO" id="GO:0016747">
    <property type="term" value="F:acyltransferase activity, transferring groups other than amino-acyl groups"/>
    <property type="evidence" value="ECO:0007669"/>
    <property type="project" value="InterPro"/>
</dbReference>
<proteinExistence type="predicted"/>
<dbReference type="Pfam" id="PF13302">
    <property type="entry name" value="Acetyltransf_3"/>
    <property type="match status" value="1"/>
</dbReference>
<evidence type="ECO:0000259" key="1">
    <source>
        <dbReference type="PROSITE" id="PS51186"/>
    </source>
</evidence>
<evidence type="ECO:0000313" key="2">
    <source>
        <dbReference type="EMBL" id="PRQ08124.1"/>
    </source>
</evidence>
<feature type="domain" description="N-acetyltransferase" evidence="1">
    <location>
        <begin position="10"/>
        <end position="174"/>
    </location>
</feature>
<organism evidence="2 3">
    <name type="scientific">Enhygromyxa salina</name>
    <dbReference type="NCBI Taxonomy" id="215803"/>
    <lineage>
        <taxon>Bacteria</taxon>
        <taxon>Pseudomonadati</taxon>
        <taxon>Myxococcota</taxon>
        <taxon>Polyangia</taxon>
        <taxon>Nannocystales</taxon>
        <taxon>Nannocystaceae</taxon>
        <taxon>Enhygromyxa</taxon>
    </lineage>
</organism>
<keyword evidence="2" id="KW-0012">Acyltransferase</keyword>
<reference evidence="2 3" key="1">
    <citation type="submission" date="2018-03" db="EMBL/GenBank/DDBJ databases">
        <title>Draft Genome Sequences of the Obligatory Marine Myxobacteria Enhygromyxa salina SWB007.</title>
        <authorList>
            <person name="Poehlein A."/>
            <person name="Moghaddam J.A."/>
            <person name="Harms H."/>
            <person name="Alanjari M."/>
            <person name="Koenig G.M."/>
            <person name="Daniel R."/>
            <person name="Schaeberle T.F."/>
        </authorList>
    </citation>
    <scope>NUCLEOTIDE SEQUENCE [LARGE SCALE GENOMIC DNA]</scope>
    <source>
        <strain evidence="2 3">SWB007</strain>
    </source>
</reference>